<evidence type="ECO:0000313" key="2">
    <source>
        <dbReference type="Proteomes" id="UP001215598"/>
    </source>
</evidence>
<dbReference type="EMBL" id="JARKIB010000014">
    <property type="protein sequence ID" value="KAJ7772339.1"/>
    <property type="molecule type" value="Genomic_DNA"/>
</dbReference>
<proteinExistence type="predicted"/>
<protein>
    <submittedName>
        <fullName evidence="1">Uncharacterized protein</fullName>
    </submittedName>
</protein>
<evidence type="ECO:0000313" key="1">
    <source>
        <dbReference type="EMBL" id="KAJ7772339.1"/>
    </source>
</evidence>
<comment type="caution">
    <text evidence="1">The sequence shown here is derived from an EMBL/GenBank/DDBJ whole genome shotgun (WGS) entry which is preliminary data.</text>
</comment>
<accession>A0AAD7NRX2</accession>
<gene>
    <name evidence="1" type="ORF">B0H16DRAFT_168293</name>
</gene>
<reference evidence="1" key="1">
    <citation type="submission" date="2023-03" db="EMBL/GenBank/DDBJ databases">
        <title>Massive genome expansion in bonnet fungi (Mycena s.s.) driven by repeated elements and novel gene families across ecological guilds.</title>
        <authorList>
            <consortium name="Lawrence Berkeley National Laboratory"/>
            <person name="Harder C.B."/>
            <person name="Miyauchi S."/>
            <person name="Viragh M."/>
            <person name="Kuo A."/>
            <person name="Thoen E."/>
            <person name="Andreopoulos B."/>
            <person name="Lu D."/>
            <person name="Skrede I."/>
            <person name="Drula E."/>
            <person name="Henrissat B."/>
            <person name="Morin E."/>
            <person name="Kohler A."/>
            <person name="Barry K."/>
            <person name="LaButti K."/>
            <person name="Morin E."/>
            <person name="Salamov A."/>
            <person name="Lipzen A."/>
            <person name="Mereny Z."/>
            <person name="Hegedus B."/>
            <person name="Baldrian P."/>
            <person name="Stursova M."/>
            <person name="Weitz H."/>
            <person name="Taylor A."/>
            <person name="Grigoriev I.V."/>
            <person name="Nagy L.G."/>
            <person name="Martin F."/>
            <person name="Kauserud H."/>
        </authorList>
    </citation>
    <scope>NUCLEOTIDE SEQUENCE</scope>
    <source>
        <strain evidence="1">CBHHK182m</strain>
    </source>
</reference>
<dbReference type="AlphaFoldDB" id="A0AAD7NRX2"/>
<dbReference type="Proteomes" id="UP001215598">
    <property type="component" value="Unassembled WGS sequence"/>
</dbReference>
<sequence length="174" mass="19992">MIRLLSSPPLTHSRGLFYGNVADHVPQALSDATLTNELFAALRNEVFQDCLFLSCEPNAVWPKRDSRYPTDLAEVWEGHKFLADFVYHLESCQNESSPTFQFDSLYREILSRHPTLMFILNALLLGPHDLWGILSLYDLTYSVFKPFISFRKRLELPFPDGDSPLLSLMHSRDA</sequence>
<keyword evidence="2" id="KW-1185">Reference proteome</keyword>
<organism evidence="1 2">
    <name type="scientific">Mycena metata</name>
    <dbReference type="NCBI Taxonomy" id="1033252"/>
    <lineage>
        <taxon>Eukaryota</taxon>
        <taxon>Fungi</taxon>
        <taxon>Dikarya</taxon>
        <taxon>Basidiomycota</taxon>
        <taxon>Agaricomycotina</taxon>
        <taxon>Agaricomycetes</taxon>
        <taxon>Agaricomycetidae</taxon>
        <taxon>Agaricales</taxon>
        <taxon>Marasmiineae</taxon>
        <taxon>Mycenaceae</taxon>
        <taxon>Mycena</taxon>
    </lineage>
</organism>
<name>A0AAD7NRX2_9AGAR</name>